<gene>
    <name evidence="2" type="ORF">O181_125902</name>
</gene>
<dbReference type="EMBL" id="AVOT02123160">
    <property type="protein sequence ID" value="MBW0586187.1"/>
    <property type="molecule type" value="Genomic_DNA"/>
</dbReference>
<protein>
    <submittedName>
        <fullName evidence="2">Uncharacterized protein</fullName>
    </submittedName>
</protein>
<accession>A0A9Q3KUW9</accession>
<feature type="signal peptide" evidence="1">
    <location>
        <begin position="1"/>
        <end position="31"/>
    </location>
</feature>
<proteinExistence type="predicted"/>
<dbReference type="Proteomes" id="UP000765509">
    <property type="component" value="Unassembled WGS sequence"/>
</dbReference>
<feature type="chain" id="PRO_5040165709" evidence="1">
    <location>
        <begin position="32"/>
        <end position="86"/>
    </location>
</feature>
<comment type="caution">
    <text evidence="2">The sequence shown here is derived from an EMBL/GenBank/DDBJ whole genome shotgun (WGS) entry which is preliminary data.</text>
</comment>
<keyword evidence="3" id="KW-1185">Reference proteome</keyword>
<keyword evidence="1" id="KW-0732">Signal</keyword>
<dbReference type="AlphaFoldDB" id="A0A9Q3KUW9"/>
<sequence>MGAVHCGPQFVVRGLWAVVCGLWGLLDAPWAQFCWGPRIGPEPKTHPTWPGPIYGFQDHQDPGLPKAAGEALSNAFVPKGAFNLHY</sequence>
<evidence type="ECO:0000256" key="1">
    <source>
        <dbReference type="SAM" id="SignalP"/>
    </source>
</evidence>
<organism evidence="2 3">
    <name type="scientific">Austropuccinia psidii MF-1</name>
    <dbReference type="NCBI Taxonomy" id="1389203"/>
    <lineage>
        <taxon>Eukaryota</taxon>
        <taxon>Fungi</taxon>
        <taxon>Dikarya</taxon>
        <taxon>Basidiomycota</taxon>
        <taxon>Pucciniomycotina</taxon>
        <taxon>Pucciniomycetes</taxon>
        <taxon>Pucciniales</taxon>
        <taxon>Sphaerophragmiaceae</taxon>
        <taxon>Austropuccinia</taxon>
    </lineage>
</organism>
<reference evidence="2" key="1">
    <citation type="submission" date="2021-03" db="EMBL/GenBank/DDBJ databases">
        <title>Draft genome sequence of rust myrtle Austropuccinia psidii MF-1, a brazilian biotype.</title>
        <authorList>
            <person name="Quecine M.C."/>
            <person name="Pachon D.M.R."/>
            <person name="Bonatelli M.L."/>
            <person name="Correr F.H."/>
            <person name="Franceschini L.M."/>
            <person name="Leite T.F."/>
            <person name="Margarido G.R.A."/>
            <person name="Almeida C.A."/>
            <person name="Ferrarezi J.A."/>
            <person name="Labate C.A."/>
        </authorList>
    </citation>
    <scope>NUCLEOTIDE SEQUENCE</scope>
    <source>
        <strain evidence="2">MF-1</strain>
    </source>
</reference>
<evidence type="ECO:0000313" key="2">
    <source>
        <dbReference type="EMBL" id="MBW0586187.1"/>
    </source>
</evidence>
<evidence type="ECO:0000313" key="3">
    <source>
        <dbReference type="Proteomes" id="UP000765509"/>
    </source>
</evidence>
<name>A0A9Q3KUW9_9BASI</name>